<sequence length="145" mass="15084">MYVSMAAGLVPVPVFDFIAVGGIQIEMLRRLSHLYGVTFMEGKVKNILAALIGGSFPSSFAPVLAGLTKMIPVVGTTLGAVSMPLVAGASTYAVGKVFIQHFESGGTFLTFDPAAVRAYYAEQFKEGKTLAATAATDTTAKKASA</sequence>
<feature type="transmembrane region" description="Helical" evidence="5">
    <location>
        <begin position="71"/>
        <end position="94"/>
    </location>
</feature>
<reference evidence="6 7" key="2">
    <citation type="journal article" date="2016" name="Microb. Ecol.">
        <title>Genome Characteristics of a Novel Type I Methanotroph (Sn10-6) Isolated from a Flooded Indian Rice Field.</title>
        <authorList>
            <person name="Rahalkar M.C."/>
            <person name="Pandit P.S."/>
            <person name="Dhakephalkar P.K."/>
            <person name="Pore S."/>
            <person name="Arora P."/>
            <person name="Kapse N."/>
        </authorList>
    </citation>
    <scope>NUCLEOTIDE SEQUENCE [LARGE SCALE GENOMIC DNA]</scope>
    <source>
        <strain evidence="6 7">Sn10-6</strain>
    </source>
</reference>
<keyword evidence="7" id="KW-1185">Reference proteome</keyword>
<evidence type="ECO:0000256" key="1">
    <source>
        <dbReference type="ARBA" id="ARBA00004141"/>
    </source>
</evidence>
<dbReference type="Proteomes" id="UP000033684">
    <property type="component" value="Unassembled WGS sequence"/>
</dbReference>
<comment type="subcellular location">
    <subcellularLocation>
        <location evidence="1">Membrane</location>
        <topology evidence="1">Multi-pass membrane protein</topology>
    </subcellularLocation>
</comment>
<gene>
    <name evidence="6" type="ORF">VZ94_13975</name>
</gene>
<dbReference type="Pfam" id="PF05128">
    <property type="entry name" value="DUF697"/>
    <property type="match status" value="1"/>
</dbReference>
<keyword evidence="3 5" id="KW-1133">Transmembrane helix</keyword>
<reference evidence="7" key="1">
    <citation type="submission" date="2015-03" db="EMBL/GenBank/DDBJ databases">
        <title>Draft genome sequence of a novel methanotroph (Sn10-6) isolated from flooded ricefield rhizosphere in India.</title>
        <authorList>
            <person name="Pandit P.S."/>
            <person name="Pore S.D."/>
            <person name="Arora P."/>
            <person name="Kapse N.G."/>
            <person name="Dhakephalkar P.K."/>
            <person name="Rahalkar M.C."/>
        </authorList>
    </citation>
    <scope>NUCLEOTIDE SEQUENCE [LARGE SCALE GENOMIC DNA]</scope>
    <source>
        <strain evidence="7">Sn10-6</strain>
    </source>
</reference>
<keyword evidence="4 5" id="KW-0472">Membrane</keyword>
<dbReference type="PATRIC" id="fig|1632867.3.peg.1169"/>
<evidence type="ECO:0000256" key="3">
    <source>
        <dbReference type="ARBA" id="ARBA00022989"/>
    </source>
</evidence>
<dbReference type="AlphaFoldDB" id="A0A0F3IH46"/>
<evidence type="ECO:0000256" key="2">
    <source>
        <dbReference type="ARBA" id="ARBA00022692"/>
    </source>
</evidence>
<feature type="transmembrane region" description="Helical" evidence="5">
    <location>
        <begin position="6"/>
        <end position="25"/>
    </location>
</feature>
<keyword evidence="2 5" id="KW-0812">Transmembrane</keyword>
<accession>A0A0F3IH46</accession>
<evidence type="ECO:0000313" key="7">
    <source>
        <dbReference type="Proteomes" id="UP000033684"/>
    </source>
</evidence>
<evidence type="ECO:0000256" key="4">
    <source>
        <dbReference type="ARBA" id="ARBA00023136"/>
    </source>
</evidence>
<organism evidence="6 7">
    <name type="scientific">Methylocucumis oryzae</name>
    <dbReference type="NCBI Taxonomy" id="1632867"/>
    <lineage>
        <taxon>Bacteria</taxon>
        <taxon>Pseudomonadati</taxon>
        <taxon>Pseudomonadota</taxon>
        <taxon>Gammaproteobacteria</taxon>
        <taxon>Methylococcales</taxon>
        <taxon>Methylococcaceae</taxon>
        <taxon>Methylocucumis</taxon>
    </lineage>
</organism>
<feature type="transmembrane region" description="Helical" evidence="5">
    <location>
        <begin position="46"/>
        <end position="65"/>
    </location>
</feature>
<evidence type="ECO:0000256" key="5">
    <source>
        <dbReference type="SAM" id="Phobius"/>
    </source>
</evidence>
<evidence type="ECO:0000313" key="6">
    <source>
        <dbReference type="EMBL" id="KJV06037.1"/>
    </source>
</evidence>
<dbReference type="GO" id="GO:0016020">
    <property type="term" value="C:membrane"/>
    <property type="evidence" value="ECO:0007669"/>
    <property type="project" value="UniProtKB-SubCell"/>
</dbReference>
<protein>
    <recommendedName>
        <fullName evidence="8">GTPase</fullName>
    </recommendedName>
</protein>
<comment type="caution">
    <text evidence="6">The sequence shown here is derived from an EMBL/GenBank/DDBJ whole genome shotgun (WGS) entry which is preliminary data.</text>
</comment>
<name>A0A0F3IH46_9GAMM</name>
<dbReference type="EMBL" id="LAJX01000140">
    <property type="protein sequence ID" value="KJV06037.1"/>
    <property type="molecule type" value="Genomic_DNA"/>
</dbReference>
<proteinExistence type="predicted"/>
<evidence type="ECO:0008006" key="8">
    <source>
        <dbReference type="Google" id="ProtNLM"/>
    </source>
</evidence>
<dbReference type="OrthoDB" id="980719at2"/>
<dbReference type="InterPro" id="IPR021147">
    <property type="entry name" value="DUF697"/>
</dbReference>